<dbReference type="PANTHER" id="PTHR10000">
    <property type="entry name" value="PHOSPHOSERINE PHOSPHATASE"/>
    <property type="match status" value="1"/>
</dbReference>
<dbReference type="Proteomes" id="UP000028302">
    <property type="component" value="Unassembled WGS sequence"/>
</dbReference>
<keyword evidence="1" id="KW-0378">Hydrolase</keyword>
<dbReference type="NCBIfam" id="TIGR01484">
    <property type="entry name" value="HAD-SF-IIB"/>
    <property type="match status" value="1"/>
</dbReference>
<dbReference type="STRING" id="1304275.C41B8_16079"/>
<protein>
    <submittedName>
        <fullName evidence="1">HAD superfamily hydrolase</fullName>
    </submittedName>
</protein>
<reference evidence="1 2" key="1">
    <citation type="submission" date="2013-03" db="EMBL/GenBank/DDBJ databases">
        <title>Salinisphaera hydrothermalis C41B8 Genome Sequencing.</title>
        <authorList>
            <person name="Li C."/>
            <person name="Lai Q."/>
            <person name="Shao Z."/>
        </authorList>
    </citation>
    <scope>NUCLEOTIDE SEQUENCE [LARGE SCALE GENOMIC DNA]</scope>
    <source>
        <strain evidence="1 2">C41B8</strain>
    </source>
</reference>
<dbReference type="GO" id="GO:0016791">
    <property type="term" value="F:phosphatase activity"/>
    <property type="evidence" value="ECO:0007669"/>
    <property type="project" value="TreeGrafter"/>
</dbReference>
<evidence type="ECO:0000313" key="1">
    <source>
        <dbReference type="EMBL" id="KEZ76203.1"/>
    </source>
</evidence>
<dbReference type="InterPro" id="IPR023214">
    <property type="entry name" value="HAD_sf"/>
</dbReference>
<comment type="caution">
    <text evidence="1">The sequence shown here is derived from an EMBL/GenBank/DDBJ whole genome shotgun (WGS) entry which is preliminary data.</text>
</comment>
<dbReference type="AlphaFoldDB" id="A0A084IHL9"/>
<dbReference type="Gene3D" id="3.30.1240.10">
    <property type="match status" value="1"/>
</dbReference>
<dbReference type="Gene3D" id="3.40.50.1000">
    <property type="entry name" value="HAD superfamily/HAD-like"/>
    <property type="match status" value="1"/>
</dbReference>
<dbReference type="InterPro" id="IPR006379">
    <property type="entry name" value="HAD-SF_hydro_IIB"/>
</dbReference>
<dbReference type="PANTHER" id="PTHR10000:SF8">
    <property type="entry name" value="HAD SUPERFAMILY HYDROLASE-LIKE, TYPE 3"/>
    <property type="match status" value="1"/>
</dbReference>
<sequence>MAPAIDLAVFDIDGTLIDARNPLNDHTIAALRGLYDAGIGVALASSRQRSSLLEIAQAIGLNMPLISFNGTLVTAADGTTIAAETFTPDDALTAALARFVDVGGCIHAYAPDRWHAYGEADRIGREAAGNGVTPDLRAERVNAGSMPESLLKIMCDGVHDGLAGLQATVAAQPELVISWSGTECHDLHLATATKGHALATLCAHLGIALDRVAAFGDADSDITMLANAGHGYAMGAAGDRVRVAADHHLAGPGSGVLEQLLTDIAYAARV</sequence>
<dbReference type="SUPFAM" id="SSF56784">
    <property type="entry name" value="HAD-like"/>
    <property type="match status" value="1"/>
</dbReference>
<dbReference type="GO" id="GO:0000287">
    <property type="term" value="F:magnesium ion binding"/>
    <property type="evidence" value="ECO:0007669"/>
    <property type="project" value="TreeGrafter"/>
</dbReference>
<evidence type="ECO:0000313" key="2">
    <source>
        <dbReference type="Proteomes" id="UP000028302"/>
    </source>
</evidence>
<dbReference type="InterPro" id="IPR036412">
    <property type="entry name" value="HAD-like_sf"/>
</dbReference>
<dbReference type="EMBL" id="APNK01000036">
    <property type="protein sequence ID" value="KEZ76203.1"/>
    <property type="molecule type" value="Genomic_DNA"/>
</dbReference>
<keyword evidence="2" id="KW-1185">Reference proteome</keyword>
<dbReference type="eggNOG" id="COG0561">
    <property type="taxonomic scope" value="Bacteria"/>
</dbReference>
<dbReference type="Pfam" id="PF08282">
    <property type="entry name" value="Hydrolase_3"/>
    <property type="match status" value="1"/>
</dbReference>
<dbReference type="GO" id="GO:0005829">
    <property type="term" value="C:cytosol"/>
    <property type="evidence" value="ECO:0007669"/>
    <property type="project" value="TreeGrafter"/>
</dbReference>
<organism evidence="1 2">
    <name type="scientific">Salinisphaera hydrothermalis (strain C41B8)</name>
    <dbReference type="NCBI Taxonomy" id="1304275"/>
    <lineage>
        <taxon>Bacteria</taxon>
        <taxon>Pseudomonadati</taxon>
        <taxon>Pseudomonadota</taxon>
        <taxon>Gammaproteobacteria</taxon>
        <taxon>Salinisphaerales</taxon>
        <taxon>Salinisphaeraceae</taxon>
        <taxon>Salinisphaera</taxon>
    </lineage>
</organism>
<accession>A0A084IHL9</accession>
<name>A0A084IHL9_SALHC</name>
<gene>
    <name evidence="1" type="ORF">C41B8_16079</name>
</gene>
<proteinExistence type="predicted"/>